<keyword evidence="2" id="KW-1185">Reference proteome</keyword>
<accession>A0ACD5BHF9</accession>
<sequence>MVVRLRQLRDRDCLDRAHIVAAADGAGGVSDATVYRWLRRADRAPDPARGRFTLSSTDVAALQDFHGRVAAVYRARSAALAGRRRAAGVPIDPRLWREWQGQRAVSRACFYRAVARQWDPAERAYWHRGDEARRARRVWPQRSSPHRNAIWQADHTQLEIVVVPGRGRPLRPWLTTFVDTYSRMIMGWAISERGDAGTVLCALRSALPIDPLRGPHGGVPAVIECDHGADFLSQAVERVASNLVIHVRPVMPRDGRGKGTIEQMLLVAVAGTEDWPGAAMLTLPQLGRLFTEWARFSNHEHHHEGLRGRTPVQVWNGDPTQIDVLDAAQLRERRSLPCMQPAPARTPPRVTLNYWNAASSTPPPATPPPTSSSLCSGTR</sequence>
<name>A0ACD5BHF9_9PSEU</name>
<evidence type="ECO:0000313" key="2">
    <source>
        <dbReference type="Proteomes" id="UP001456344"/>
    </source>
</evidence>
<reference evidence="1" key="1">
    <citation type="submission" date="2023-10" db="EMBL/GenBank/DDBJ databases">
        <title>Whole genome sequencing of actinobacterial strain Amycolatopsis sp. (BCA-696) identifies the underlying plant growth-promoting genes.</title>
        <authorList>
            <person name="Gandham P."/>
            <person name="Vadla N."/>
            <person name="Saji A."/>
            <person name="Srinivas V."/>
            <person name="Ruperao P."/>
            <person name="Selvanayagam S."/>
            <person name="Saxena R.K."/>
            <person name="Rathore A."/>
            <person name="Gopalakrishnan S."/>
            <person name="Thakur V."/>
        </authorList>
    </citation>
    <scope>NUCLEOTIDE SEQUENCE</scope>
    <source>
        <strain evidence="1">BCA-696</strain>
    </source>
</reference>
<dbReference type="EMBL" id="CP150484">
    <property type="protein sequence ID" value="WYW18821.1"/>
    <property type="molecule type" value="Genomic_DNA"/>
</dbReference>
<proteinExistence type="predicted"/>
<gene>
    <name evidence="1" type="ORF">LCL61_25080</name>
</gene>
<dbReference type="Proteomes" id="UP001456344">
    <property type="component" value="Chromosome"/>
</dbReference>
<organism evidence="1 2">
    <name type="scientific">Amycolatopsis coloradensis</name>
    <dbReference type="NCBI Taxonomy" id="76021"/>
    <lineage>
        <taxon>Bacteria</taxon>
        <taxon>Bacillati</taxon>
        <taxon>Actinomycetota</taxon>
        <taxon>Actinomycetes</taxon>
        <taxon>Pseudonocardiales</taxon>
        <taxon>Pseudonocardiaceae</taxon>
        <taxon>Amycolatopsis</taxon>
    </lineage>
</organism>
<protein>
    <submittedName>
        <fullName evidence="1">DDE-type integrase/transposase/recombinase</fullName>
    </submittedName>
</protein>
<evidence type="ECO:0000313" key="1">
    <source>
        <dbReference type="EMBL" id="WYW18821.1"/>
    </source>
</evidence>